<protein>
    <submittedName>
        <fullName evidence="1">Methyltransferase-like protein 7B</fullName>
    </submittedName>
</protein>
<accession>A0A210PVY0</accession>
<evidence type="ECO:0000313" key="1">
    <source>
        <dbReference type="EMBL" id="OWF40629.1"/>
    </source>
</evidence>
<dbReference type="EMBL" id="NEDP02005458">
    <property type="protein sequence ID" value="OWF40629.1"/>
    <property type="molecule type" value="Genomic_DNA"/>
</dbReference>
<dbReference type="InterPro" id="IPR052356">
    <property type="entry name" value="Thiol_S-MT"/>
</dbReference>
<name>A0A210PVY0_MIZYE</name>
<proteinExistence type="predicted"/>
<keyword evidence="2" id="KW-1185">Reference proteome</keyword>
<dbReference type="PANTHER" id="PTHR45036">
    <property type="entry name" value="METHYLTRANSFERASE LIKE 7B"/>
    <property type="match status" value="1"/>
</dbReference>
<keyword evidence="1" id="KW-0489">Methyltransferase</keyword>
<dbReference type="Proteomes" id="UP000242188">
    <property type="component" value="Unassembled WGS sequence"/>
</dbReference>
<organism evidence="1 2">
    <name type="scientific">Mizuhopecten yessoensis</name>
    <name type="common">Japanese scallop</name>
    <name type="synonym">Patinopecten yessoensis</name>
    <dbReference type="NCBI Taxonomy" id="6573"/>
    <lineage>
        <taxon>Eukaryota</taxon>
        <taxon>Metazoa</taxon>
        <taxon>Spiralia</taxon>
        <taxon>Lophotrochozoa</taxon>
        <taxon>Mollusca</taxon>
        <taxon>Bivalvia</taxon>
        <taxon>Autobranchia</taxon>
        <taxon>Pteriomorphia</taxon>
        <taxon>Pectinida</taxon>
        <taxon>Pectinoidea</taxon>
        <taxon>Pectinidae</taxon>
        <taxon>Mizuhopecten</taxon>
    </lineage>
</organism>
<evidence type="ECO:0000313" key="2">
    <source>
        <dbReference type="Proteomes" id="UP000242188"/>
    </source>
</evidence>
<dbReference type="GO" id="GO:0008168">
    <property type="term" value="F:methyltransferase activity"/>
    <property type="evidence" value="ECO:0007669"/>
    <property type="project" value="UniProtKB-KW"/>
</dbReference>
<dbReference type="AlphaFoldDB" id="A0A210PVY0"/>
<comment type="caution">
    <text evidence="1">The sequence shown here is derived from an EMBL/GenBank/DDBJ whole genome shotgun (WGS) entry which is preliminary data.</text>
</comment>
<dbReference type="SUPFAM" id="SSF53335">
    <property type="entry name" value="S-adenosyl-L-methionine-dependent methyltransferases"/>
    <property type="match status" value="1"/>
</dbReference>
<keyword evidence="1" id="KW-0808">Transferase</keyword>
<dbReference type="OrthoDB" id="416496at2759"/>
<dbReference type="PANTHER" id="PTHR45036:SF1">
    <property type="entry name" value="METHYLTRANSFERASE LIKE 7A"/>
    <property type="match status" value="1"/>
</dbReference>
<gene>
    <name evidence="1" type="ORF">KP79_PYT02256</name>
</gene>
<sequence length="114" mass="12901">MDRFICNIKKIGVSLWIRHWRLRLAAWIVTRVGFKSNKIFGEHKKDLFHSMKKLKATVGTLKVLEIGAGGGVNFKFYPAGTKVTCLDPNPCFEPYVENNAVVSGLHQSFRGEHV</sequence>
<dbReference type="InterPro" id="IPR029063">
    <property type="entry name" value="SAM-dependent_MTases_sf"/>
</dbReference>
<dbReference type="GO" id="GO:0032259">
    <property type="term" value="P:methylation"/>
    <property type="evidence" value="ECO:0007669"/>
    <property type="project" value="UniProtKB-KW"/>
</dbReference>
<reference evidence="1 2" key="1">
    <citation type="journal article" date="2017" name="Nat. Ecol. Evol.">
        <title>Scallop genome provides insights into evolution of bilaterian karyotype and development.</title>
        <authorList>
            <person name="Wang S."/>
            <person name="Zhang J."/>
            <person name="Jiao W."/>
            <person name="Li J."/>
            <person name="Xun X."/>
            <person name="Sun Y."/>
            <person name="Guo X."/>
            <person name="Huan P."/>
            <person name="Dong B."/>
            <person name="Zhang L."/>
            <person name="Hu X."/>
            <person name="Sun X."/>
            <person name="Wang J."/>
            <person name="Zhao C."/>
            <person name="Wang Y."/>
            <person name="Wang D."/>
            <person name="Huang X."/>
            <person name="Wang R."/>
            <person name="Lv J."/>
            <person name="Li Y."/>
            <person name="Zhang Z."/>
            <person name="Liu B."/>
            <person name="Lu W."/>
            <person name="Hui Y."/>
            <person name="Liang J."/>
            <person name="Zhou Z."/>
            <person name="Hou R."/>
            <person name="Li X."/>
            <person name="Liu Y."/>
            <person name="Li H."/>
            <person name="Ning X."/>
            <person name="Lin Y."/>
            <person name="Zhao L."/>
            <person name="Xing Q."/>
            <person name="Dou J."/>
            <person name="Li Y."/>
            <person name="Mao J."/>
            <person name="Guo H."/>
            <person name="Dou H."/>
            <person name="Li T."/>
            <person name="Mu C."/>
            <person name="Jiang W."/>
            <person name="Fu Q."/>
            <person name="Fu X."/>
            <person name="Miao Y."/>
            <person name="Liu J."/>
            <person name="Yu Q."/>
            <person name="Li R."/>
            <person name="Liao H."/>
            <person name="Li X."/>
            <person name="Kong Y."/>
            <person name="Jiang Z."/>
            <person name="Chourrout D."/>
            <person name="Li R."/>
            <person name="Bao Z."/>
        </authorList>
    </citation>
    <scope>NUCLEOTIDE SEQUENCE [LARGE SCALE GENOMIC DNA]</scope>
    <source>
        <strain evidence="1 2">PY_sf001</strain>
    </source>
</reference>